<protein>
    <submittedName>
        <fullName evidence="2">Uncharacterized protein AlNc14C65G4618</fullName>
    </submittedName>
</protein>
<sequence>MTFHSVRTPTFSLHEYTRTTRRVSCSSIRERSYCESFTSDLEENALSDDDKTRASMEVSKRSFLTQSPNRESRQQLCNPFHRLTLRSTKTNHILPVADETSNLSSRTSSSSSLQLSDEENDAVELKHVVVVDLNESAVSDGDDIALLEDETKPSFSSTKPRERKTFLAKLRESIIDDSSGRQKAYSMGCGEDEFRPSHFFVPDSDTMMDLPDSRGRQQRSSLLKLAEEHSAGACEEFQHWDFVESEDTATEKDGKHYSRHSAPYNGPNSRSFSELEAARRLYTTASISRISERRRRPHTLVANQCIYLTFKTRFRDVYGQVSSHKNRLSQRVTCFPLNAEDLHHPEQLESDTQNLFHINAHTIDGQLRGGDCVVLARSDGSVLRKQSITKKLVFSRREDSKSKFIISGIRDGMLVGNTMPFYLVSVCDRSKTIGFLHSSSRFEKNTFGWLVMCPTQMRREEASVVEPIYFLQRILE</sequence>
<name>F0WD98_9STRA</name>
<feature type="region of interest" description="Disordered" evidence="1">
    <location>
        <begin position="97"/>
        <end position="118"/>
    </location>
</feature>
<organism evidence="2">
    <name type="scientific">Albugo laibachii Nc14</name>
    <dbReference type="NCBI Taxonomy" id="890382"/>
    <lineage>
        <taxon>Eukaryota</taxon>
        <taxon>Sar</taxon>
        <taxon>Stramenopiles</taxon>
        <taxon>Oomycota</taxon>
        <taxon>Peronosporomycetes</taxon>
        <taxon>Albuginales</taxon>
        <taxon>Albuginaceae</taxon>
        <taxon>Albugo</taxon>
    </lineage>
</organism>
<gene>
    <name evidence="2" type="primary">AlNc14C65G4618</name>
    <name evidence="2" type="ORF">ALNC14_053130</name>
</gene>
<reference evidence="2" key="1">
    <citation type="journal article" date="2011" name="PLoS Biol.">
        <title>Gene gain and loss during evolution of obligate parasitism in the white rust pathogen of Arabidopsis thaliana.</title>
        <authorList>
            <person name="Kemen E."/>
            <person name="Gardiner A."/>
            <person name="Schultz-Larsen T."/>
            <person name="Kemen A.C."/>
            <person name="Balmuth A.L."/>
            <person name="Robert-Seilaniantz A."/>
            <person name="Bailey K."/>
            <person name="Holub E."/>
            <person name="Studholme D.J."/>
            <person name="Maclean D."/>
            <person name="Jones J.D."/>
        </authorList>
    </citation>
    <scope>NUCLEOTIDE SEQUENCE</scope>
</reference>
<feature type="compositionally biased region" description="Low complexity" evidence="1">
    <location>
        <begin position="101"/>
        <end position="115"/>
    </location>
</feature>
<accession>F0WD98</accession>
<dbReference type="HOGENOM" id="CLU_574162_0_0_1"/>
<dbReference type="EMBL" id="FR824110">
    <property type="protein sequence ID" value="CCA19170.1"/>
    <property type="molecule type" value="Genomic_DNA"/>
</dbReference>
<evidence type="ECO:0000256" key="1">
    <source>
        <dbReference type="SAM" id="MobiDB-lite"/>
    </source>
</evidence>
<feature type="region of interest" description="Disordered" evidence="1">
    <location>
        <begin position="248"/>
        <end position="270"/>
    </location>
</feature>
<evidence type="ECO:0000313" key="2">
    <source>
        <dbReference type="EMBL" id="CCA19170.1"/>
    </source>
</evidence>
<dbReference type="AlphaFoldDB" id="F0WD98"/>
<proteinExistence type="predicted"/>
<reference evidence="2" key="2">
    <citation type="submission" date="2011-02" db="EMBL/GenBank/DDBJ databases">
        <authorList>
            <person name="MacLean D."/>
        </authorList>
    </citation>
    <scope>NUCLEOTIDE SEQUENCE</scope>
</reference>